<protein>
    <submittedName>
        <fullName evidence="4">DMT family transporter</fullName>
    </submittedName>
</protein>
<comment type="caution">
    <text evidence="4">The sequence shown here is derived from an EMBL/GenBank/DDBJ whole genome shotgun (WGS) entry which is preliminary data.</text>
</comment>
<evidence type="ECO:0000313" key="5">
    <source>
        <dbReference type="Proteomes" id="UP000767446"/>
    </source>
</evidence>
<feature type="domain" description="EamA" evidence="3">
    <location>
        <begin position="157"/>
        <end position="297"/>
    </location>
</feature>
<proteinExistence type="inferred from homology"/>
<comment type="similarity">
    <text evidence="1">Belongs to the EamA transporter family.</text>
</comment>
<accession>A0A941GQH6</accession>
<feature type="transmembrane region" description="Helical" evidence="2">
    <location>
        <begin position="64"/>
        <end position="88"/>
    </location>
</feature>
<organism evidence="4 5">
    <name type="scientific">Gomphosphaeria aponina SAG 52.96 = DSM 107014</name>
    <dbReference type="NCBI Taxonomy" id="1521640"/>
    <lineage>
        <taxon>Bacteria</taxon>
        <taxon>Bacillati</taxon>
        <taxon>Cyanobacteriota</taxon>
        <taxon>Cyanophyceae</taxon>
        <taxon>Oscillatoriophycideae</taxon>
        <taxon>Chroococcales</taxon>
        <taxon>Gomphosphaeriaceae</taxon>
        <taxon>Gomphosphaeria</taxon>
    </lineage>
</organism>
<dbReference type="InterPro" id="IPR037185">
    <property type="entry name" value="EmrE-like"/>
</dbReference>
<dbReference type="PANTHER" id="PTHR22911">
    <property type="entry name" value="ACYL-MALONYL CONDENSING ENZYME-RELATED"/>
    <property type="match status" value="1"/>
</dbReference>
<dbReference type="Proteomes" id="UP000767446">
    <property type="component" value="Unassembled WGS sequence"/>
</dbReference>
<feature type="transmembrane region" description="Helical" evidence="2">
    <location>
        <begin position="158"/>
        <end position="180"/>
    </location>
</feature>
<feature type="transmembrane region" description="Helical" evidence="2">
    <location>
        <begin position="100"/>
        <end position="118"/>
    </location>
</feature>
<evidence type="ECO:0000313" key="4">
    <source>
        <dbReference type="EMBL" id="MBR8828459.1"/>
    </source>
</evidence>
<keyword evidence="2" id="KW-1133">Transmembrane helix</keyword>
<reference evidence="4" key="1">
    <citation type="submission" date="2021-02" db="EMBL/GenBank/DDBJ databases">
        <title>Metagenome analyses of Stigonema ocellatum DSM 106950, Chlorogloea purpurea SAG 13.99 and Gomphosphaeria aponina DSM 107014.</title>
        <authorList>
            <person name="Marter P."/>
            <person name="Huang S."/>
        </authorList>
    </citation>
    <scope>NUCLEOTIDE SEQUENCE</scope>
    <source>
        <strain evidence="4">JP213</strain>
    </source>
</reference>
<dbReference type="SUPFAM" id="SSF103481">
    <property type="entry name" value="Multidrug resistance efflux transporter EmrE"/>
    <property type="match status" value="2"/>
</dbReference>
<dbReference type="InterPro" id="IPR000620">
    <property type="entry name" value="EamA_dom"/>
</dbReference>
<dbReference type="AlphaFoldDB" id="A0A941GQH6"/>
<keyword evidence="2" id="KW-0472">Membrane</keyword>
<feature type="domain" description="EamA" evidence="3">
    <location>
        <begin position="7"/>
        <end position="141"/>
    </location>
</feature>
<feature type="transmembrane region" description="Helical" evidence="2">
    <location>
        <begin position="278"/>
        <end position="299"/>
    </location>
</feature>
<feature type="transmembrane region" description="Helical" evidence="2">
    <location>
        <begin position="221"/>
        <end position="244"/>
    </location>
</feature>
<feature type="transmembrane region" description="Helical" evidence="2">
    <location>
        <begin position="250"/>
        <end position="271"/>
    </location>
</feature>
<evidence type="ECO:0000256" key="1">
    <source>
        <dbReference type="ARBA" id="ARBA00007362"/>
    </source>
</evidence>
<evidence type="ECO:0000259" key="3">
    <source>
        <dbReference type="Pfam" id="PF00892"/>
    </source>
</evidence>
<dbReference type="EMBL" id="JADQBC010000071">
    <property type="protein sequence ID" value="MBR8828459.1"/>
    <property type="molecule type" value="Genomic_DNA"/>
</dbReference>
<feature type="transmembrane region" description="Helical" evidence="2">
    <location>
        <begin position="12"/>
        <end position="29"/>
    </location>
</feature>
<dbReference type="PANTHER" id="PTHR22911:SF137">
    <property type="entry name" value="SOLUTE CARRIER FAMILY 35 MEMBER G2-RELATED"/>
    <property type="match status" value="1"/>
</dbReference>
<dbReference type="GO" id="GO:0016020">
    <property type="term" value="C:membrane"/>
    <property type="evidence" value="ECO:0007669"/>
    <property type="project" value="InterPro"/>
</dbReference>
<feature type="transmembrane region" description="Helical" evidence="2">
    <location>
        <begin position="41"/>
        <end position="58"/>
    </location>
</feature>
<evidence type="ECO:0000256" key="2">
    <source>
        <dbReference type="SAM" id="Phobius"/>
    </source>
</evidence>
<dbReference type="Pfam" id="PF00892">
    <property type="entry name" value="EamA"/>
    <property type="match status" value="2"/>
</dbReference>
<feature type="transmembrane region" description="Helical" evidence="2">
    <location>
        <begin position="192"/>
        <end position="209"/>
    </location>
</feature>
<name>A0A941GQH6_9CHRO</name>
<keyword evidence="2" id="KW-0812">Transmembrane</keyword>
<gene>
    <name evidence="4" type="ORF">DSM107014_11270</name>
</gene>
<sequence>MWINDFKGELAALSAAFLWAASSAVYGLLGPRIPPLQLNLLKGLIAIAFICLTLVLSGELQIKFNLVTVGLFLISGILGIGLGDTAYFIAINNLGARRTLLMETLAPPMTALLALIFLGEKLSFGAWCGILITGIGVGWVITERTQGSVISTANGKKGIIWAILSEVAQSSGVIISRFALVSSEINPLWSTLLRLIGGTIIVVFLLLVKGKKQSESGKINWSGKLVGAIAITAFGSTYLGIWLQQTSLKFAPAGIAQTLLATSPLFVIPIAARLGERISVRSILGVLIAVAGIGLLFTFR</sequence>
<feature type="transmembrane region" description="Helical" evidence="2">
    <location>
        <begin position="124"/>
        <end position="142"/>
    </location>
</feature>